<proteinExistence type="predicted"/>
<dbReference type="PANTHER" id="PTHR48006">
    <property type="entry name" value="LEUCINE-RICH REPEAT-CONTAINING PROTEIN DDB_G0281931-RELATED"/>
    <property type="match status" value="1"/>
</dbReference>
<name>A0ABY9CPU7_VITVI</name>
<dbReference type="Gene3D" id="3.80.10.10">
    <property type="entry name" value="Ribonuclease Inhibitor"/>
    <property type="match status" value="2"/>
</dbReference>
<sequence length="196" mass="22283">MDKRISFYTVTFLSLCWIQCSRISSNNFSGKIPNFIHSWKQLQKLEIQASGLEGPIPSSISVLTNLTELRISDLLGEGSNFPPLGNMKGLKKLMLRGCNISGSIPKYLAEMTELQILDLSFNKLEGIVPNLEGLTQIEFMYLTSNMLTGSIPDWIESRNNRYQTDISYNYFSKRSMPSSCRETLNLFRSFSERGKL</sequence>
<dbReference type="PANTHER" id="PTHR48006:SF66">
    <property type="entry name" value="PROTEIN KINASE DOMAIN-CONTAINING PROTEIN"/>
    <property type="match status" value="1"/>
</dbReference>
<dbReference type="SUPFAM" id="SSF52058">
    <property type="entry name" value="L domain-like"/>
    <property type="match status" value="1"/>
</dbReference>
<reference evidence="2 3" key="1">
    <citation type="journal article" date="2023" name="Hortic Res">
        <title>The complete reference genome for grapevine (Vitis vinifera L.) genetics and breeding.</title>
        <authorList>
            <person name="Shi X."/>
            <person name="Cao S."/>
            <person name="Wang X."/>
            <person name="Huang S."/>
            <person name="Wang Y."/>
            <person name="Liu Z."/>
            <person name="Liu W."/>
            <person name="Leng X."/>
            <person name="Peng Y."/>
            <person name="Wang N."/>
            <person name="Wang Y."/>
            <person name="Ma Z."/>
            <person name="Xu X."/>
            <person name="Zhang F."/>
            <person name="Xue H."/>
            <person name="Zhong H."/>
            <person name="Wang Y."/>
            <person name="Zhang K."/>
            <person name="Velt A."/>
            <person name="Avia K."/>
            <person name="Holtgrawe D."/>
            <person name="Grimplet J."/>
            <person name="Matus J.T."/>
            <person name="Ware D."/>
            <person name="Wu X."/>
            <person name="Wang H."/>
            <person name="Liu C."/>
            <person name="Fang Y."/>
            <person name="Rustenholz C."/>
            <person name="Cheng Z."/>
            <person name="Xiao H."/>
            <person name="Zhou Y."/>
        </authorList>
    </citation>
    <scope>NUCLEOTIDE SEQUENCE [LARGE SCALE GENOMIC DNA]</scope>
    <source>
        <strain evidence="3">cv. Pinot noir / PN40024</strain>
        <tissue evidence="2">Leaf</tissue>
    </source>
</reference>
<dbReference type="Pfam" id="PF13855">
    <property type="entry name" value="LRR_8"/>
    <property type="match status" value="1"/>
</dbReference>
<evidence type="ECO:0000313" key="3">
    <source>
        <dbReference type="Proteomes" id="UP001227230"/>
    </source>
</evidence>
<dbReference type="Proteomes" id="UP001227230">
    <property type="component" value="Chromosome 10"/>
</dbReference>
<dbReference type="PROSITE" id="PS51450">
    <property type="entry name" value="LRR"/>
    <property type="match status" value="1"/>
</dbReference>
<protein>
    <submittedName>
        <fullName evidence="2">Uncharacterized protein</fullName>
    </submittedName>
</protein>
<accession>A0ABY9CPU7</accession>
<evidence type="ECO:0000256" key="1">
    <source>
        <dbReference type="ARBA" id="ARBA00004479"/>
    </source>
</evidence>
<dbReference type="InterPro" id="IPR001611">
    <property type="entry name" value="Leu-rich_rpt"/>
</dbReference>
<organism evidence="2 3">
    <name type="scientific">Vitis vinifera</name>
    <name type="common">Grape</name>
    <dbReference type="NCBI Taxonomy" id="29760"/>
    <lineage>
        <taxon>Eukaryota</taxon>
        <taxon>Viridiplantae</taxon>
        <taxon>Streptophyta</taxon>
        <taxon>Embryophyta</taxon>
        <taxon>Tracheophyta</taxon>
        <taxon>Spermatophyta</taxon>
        <taxon>Magnoliopsida</taxon>
        <taxon>eudicotyledons</taxon>
        <taxon>Gunneridae</taxon>
        <taxon>Pentapetalae</taxon>
        <taxon>rosids</taxon>
        <taxon>Vitales</taxon>
        <taxon>Vitaceae</taxon>
        <taxon>Viteae</taxon>
        <taxon>Vitis</taxon>
    </lineage>
</organism>
<dbReference type="InterPro" id="IPR032675">
    <property type="entry name" value="LRR_dom_sf"/>
</dbReference>
<evidence type="ECO:0000313" key="2">
    <source>
        <dbReference type="EMBL" id="WJZ96592.1"/>
    </source>
</evidence>
<dbReference type="InterPro" id="IPR051824">
    <property type="entry name" value="LRR_Rcpt-Like_S/T_Kinase"/>
</dbReference>
<dbReference type="EMBL" id="CP126657">
    <property type="protein sequence ID" value="WJZ96592.1"/>
    <property type="molecule type" value="Genomic_DNA"/>
</dbReference>
<gene>
    <name evidence="2" type="ORF">VitviT2T_015265</name>
</gene>
<keyword evidence="3" id="KW-1185">Reference proteome</keyword>
<comment type="subcellular location">
    <subcellularLocation>
        <location evidence="1">Membrane</location>
        <topology evidence="1">Single-pass type I membrane protein</topology>
    </subcellularLocation>
</comment>